<dbReference type="RefSeq" id="WP_126445994.1">
    <property type="nucleotide sequence ID" value="NZ_CP034549.1"/>
</dbReference>
<accession>A0A3S9MWJ8</accession>
<reference evidence="1 2" key="1">
    <citation type="submission" date="2018-12" db="EMBL/GenBank/DDBJ databases">
        <title>Complete genome of Nonlabens sp. MJ115.</title>
        <authorList>
            <person name="Choi H.S."/>
            <person name="Jung J."/>
        </authorList>
    </citation>
    <scope>NUCLEOTIDE SEQUENCE [LARGE SCALE GENOMIC DNA]</scope>
    <source>
        <strain evidence="1 2">MJ115</strain>
    </source>
</reference>
<dbReference type="PROSITE" id="PS51257">
    <property type="entry name" value="PROKAR_LIPOPROTEIN"/>
    <property type="match status" value="1"/>
</dbReference>
<gene>
    <name evidence="1" type="ORF">EJ995_04425</name>
</gene>
<keyword evidence="2" id="KW-1185">Reference proteome</keyword>
<dbReference type="OrthoDB" id="847437at2"/>
<dbReference type="KEGG" id="noj:EJ995_04425"/>
<sequence>MRKFFLILALCPILFSCSDFNGKKNGEPLSQVINSSRTDSVDCSELWAKRFWDDEKRNQLIDSIISSNDLTPNNSILLNRLRASNKNNLVFKKPLAPIYRLSPDELGIFSFPKYNMEGDVIISFSPEISLMDSHGIDYPLNTENYGVLQFFPSIMDSMYSQQERPKLFYHTDQKTGVFSIENLGVYEDECLTYHQYSIDTTSISLEDHLLFSSPFKIDLVFENKKEVDYLFKTDPIKNCADCGNSWHLQKTFARLEGTENVFFVYADTFPLNNELDTPSRALIYVTDSDEVIYLWYEEIDLFGCSCL</sequence>
<proteinExistence type="predicted"/>
<evidence type="ECO:0008006" key="3">
    <source>
        <dbReference type="Google" id="ProtNLM"/>
    </source>
</evidence>
<protein>
    <recommendedName>
        <fullName evidence="3">Lipoprotein</fullName>
    </recommendedName>
</protein>
<organism evidence="1 2">
    <name type="scientific">Nonlabens ponticola</name>
    <dbReference type="NCBI Taxonomy" id="2496866"/>
    <lineage>
        <taxon>Bacteria</taxon>
        <taxon>Pseudomonadati</taxon>
        <taxon>Bacteroidota</taxon>
        <taxon>Flavobacteriia</taxon>
        <taxon>Flavobacteriales</taxon>
        <taxon>Flavobacteriaceae</taxon>
        <taxon>Nonlabens</taxon>
    </lineage>
</organism>
<evidence type="ECO:0000313" key="1">
    <source>
        <dbReference type="EMBL" id="AZQ43514.1"/>
    </source>
</evidence>
<dbReference type="AlphaFoldDB" id="A0A3S9MWJ8"/>
<evidence type="ECO:0000313" key="2">
    <source>
        <dbReference type="Proteomes" id="UP000279600"/>
    </source>
</evidence>
<dbReference type="EMBL" id="CP034549">
    <property type="protein sequence ID" value="AZQ43514.1"/>
    <property type="molecule type" value="Genomic_DNA"/>
</dbReference>
<name>A0A3S9MWJ8_9FLAO</name>
<dbReference type="Proteomes" id="UP000279600">
    <property type="component" value="Chromosome"/>
</dbReference>